<dbReference type="AlphaFoldDB" id="A0A2T2P279"/>
<evidence type="ECO:0000256" key="1">
    <source>
        <dbReference type="SAM" id="MobiDB-lite"/>
    </source>
</evidence>
<feature type="compositionally biased region" description="Low complexity" evidence="1">
    <location>
        <begin position="164"/>
        <end position="181"/>
    </location>
</feature>
<accession>A0A2T2P279</accession>
<name>A0A2T2P279_CORCC</name>
<reference evidence="2 3" key="1">
    <citation type="journal article" date="2018" name="Front. Microbiol.">
        <title>Genome-Wide Analysis of Corynespora cassiicola Leaf Fall Disease Putative Effectors.</title>
        <authorList>
            <person name="Lopez D."/>
            <person name="Ribeiro S."/>
            <person name="Label P."/>
            <person name="Fumanal B."/>
            <person name="Venisse J.S."/>
            <person name="Kohler A."/>
            <person name="de Oliveira R.R."/>
            <person name="Labutti K."/>
            <person name="Lipzen A."/>
            <person name="Lail K."/>
            <person name="Bauer D."/>
            <person name="Ohm R.A."/>
            <person name="Barry K.W."/>
            <person name="Spatafora J."/>
            <person name="Grigoriev I.V."/>
            <person name="Martin F.M."/>
            <person name="Pujade-Renaud V."/>
        </authorList>
    </citation>
    <scope>NUCLEOTIDE SEQUENCE [LARGE SCALE GENOMIC DNA]</scope>
    <source>
        <strain evidence="2 3">Philippines</strain>
    </source>
</reference>
<protein>
    <submittedName>
        <fullName evidence="2">Uncharacterized protein</fullName>
    </submittedName>
</protein>
<dbReference type="Proteomes" id="UP000240883">
    <property type="component" value="Unassembled WGS sequence"/>
</dbReference>
<keyword evidence="3" id="KW-1185">Reference proteome</keyword>
<organism evidence="2 3">
    <name type="scientific">Corynespora cassiicola Philippines</name>
    <dbReference type="NCBI Taxonomy" id="1448308"/>
    <lineage>
        <taxon>Eukaryota</taxon>
        <taxon>Fungi</taxon>
        <taxon>Dikarya</taxon>
        <taxon>Ascomycota</taxon>
        <taxon>Pezizomycotina</taxon>
        <taxon>Dothideomycetes</taxon>
        <taxon>Pleosporomycetidae</taxon>
        <taxon>Pleosporales</taxon>
        <taxon>Corynesporascaceae</taxon>
        <taxon>Corynespora</taxon>
    </lineage>
</organism>
<evidence type="ECO:0000313" key="3">
    <source>
        <dbReference type="Proteomes" id="UP000240883"/>
    </source>
</evidence>
<dbReference type="PRINTS" id="PR01217">
    <property type="entry name" value="PRICHEXTENSN"/>
</dbReference>
<evidence type="ECO:0000313" key="2">
    <source>
        <dbReference type="EMBL" id="PSN71772.1"/>
    </source>
</evidence>
<feature type="compositionally biased region" description="Basic and acidic residues" evidence="1">
    <location>
        <begin position="263"/>
        <end position="274"/>
    </location>
</feature>
<sequence>MASTVSTQSPSPASDSDSIEKKKKKTFSKHLPLSEHGMPKTPGVQHGMRLHRFSSIKAPHPPTIVSPPMSPPPMSPPMSARSVGTFIDSEPSTPACSPRIGFDNSTLVLLSPMSASQPENEPRWDMVTPVPKSPMPKSPKLPSLPKSPRPDSSRPNSPMPRSPRPSVSLPRSPRPSISLPKSPRPPSSLPKSPDSLSPDSISPTHIHVAPVTMEPAPKPKPKKASLVKRISMASKEVTKGSSHQSHPVVPIIEEPQGDGASTTKKEADEKKTGEDDADQAAPLEKLASKVKFMLRRKSGGESRKEKRRREWDEFERVEEVHWTEM</sequence>
<feature type="region of interest" description="Disordered" evidence="1">
    <location>
        <begin position="111"/>
        <end position="286"/>
    </location>
</feature>
<dbReference type="EMBL" id="KZ678130">
    <property type="protein sequence ID" value="PSN71772.1"/>
    <property type="molecule type" value="Genomic_DNA"/>
</dbReference>
<dbReference type="OrthoDB" id="3921377at2759"/>
<dbReference type="STRING" id="1448308.A0A2T2P279"/>
<gene>
    <name evidence="2" type="ORF">BS50DRAFT_235645</name>
</gene>
<feature type="region of interest" description="Disordered" evidence="1">
    <location>
        <begin position="1"/>
        <end position="99"/>
    </location>
</feature>
<proteinExistence type="predicted"/>
<feature type="compositionally biased region" description="Pro residues" evidence="1">
    <location>
        <begin position="59"/>
        <end position="76"/>
    </location>
</feature>
<feature type="compositionally biased region" description="Low complexity" evidence="1">
    <location>
        <begin position="189"/>
        <end position="203"/>
    </location>
</feature>
<feature type="compositionally biased region" description="Polar residues" evidence="1">
    <location>
        <begin position="1"/>
        <end position="16"/>
    </location>
</feature>